<comment type="caution">
    <text evidence="2">The sequence shown here is derived from an EMBL/GenBank/DDBJ whole genome shotgun (WGS) entry which is preliminary data.</text>
</comment>
<evidence type="ECO:0000259" key="1">
    <source>
        <dbReference type="Pfam" id="PF03886"/>
    </source>
</evidence>
<keyword evidence="3" id="KW-1185">Reference proteome</keyword>
<proteinExistence type="predicted"/>
<dbReference type="AlphaFoldDB" id="A0A454JGG6"/>
<name>A0A454JGG6_9NEIS</name>
<dbReference type="Gene3D" id="3.40.50.10610">
    <property type="entry name" value="ABC-type transport auxiliary lipoprotein component"/>
    <property type="match status" value="1"/>
</dbReference>
<dbReference type="PROSITE" id="PS51257">
    <property type="entry name" value="PROKAR_LIPOPROTEIN"/>
    <property type="match status" value="1"/>
</dbReference>
<dbReference type="InterPro" id="IPR005586">
    <property type="entry name" value="ABC_trans_aux"/>
</dbReference>
<feature type="domain" description="ABC-type transport auxiliary lipoprotein component" evidence="1">
    <location>
        <begin position="31"/>
        <end position="188"/>
    </location>
</feature>
<dbReference type="RefSeq" id="WP_103525311.1">
    <property type="nucleotide sequence ID" value="NZ_JAIZDC010000002.1"/>
</dbReference>
<dbReference type="EMBL" id="RFAR01000056">
    <property type="protein sequence ID" value="RMC95478.1"/>
    <property type="molecule type" value="Genomic_DNA"/>
</dbReference>
<evidence type="ECO:0000313" key="2">
    <source>
        <dbReference type="EMBL" id="RMC95478.1"/>
    </source>
</evidence>
<dbReference type="OrthoDB" id="8595564at2"/>
<dbReference type="SUPFAM" id="SSF159594">
    <property type="entry name" value="XCC0632-like"/>
    <property type="match status" value="1"/>
</dbReference>
<protein>
    <submittedName>
        <fullName evidence="2">Membrane integrity-associated transporter subunit PqiC</fullName>
    </submittedName>
</protein>
<dbReference type="Pfam" id="PF03886">
    <property type="entry name" value="ABC_trans_aux"/>
    <property type="match status" value="1"/>
</dbReference>
<accession>A0A454JGG6</accession>
<dbReference type="Proteomes" id="UP000274139">
    <property type="component" value="Unassembled WGS sequence"/>
</dbReference>
<evidence type="ECO:0000313" key="3">
    <source>
        <dbReference type="Proteomes" id="UP000274139"/>
    </source>
</evidence>
<reference evidence="2 3" key="1">
    <citation type="submission" date="2018-10" db="EMBL/GenBank/DDBJ databases">
        <title>Draft genome sequence of Aquitalea MWU14-2217 isolated from a wild cranberry bog in Provincetown, Massachusetts.</title>
        <authorList>
            <person name="Ebadzadsahrai G."/>
            <person name="Soby S."/>
        </authorList>
    </citation>
    <scope>NUCLEOTIDE SEQUENCE [LARGE SCALE GENOMIC DNA]</scope>
    <source>
        <strain evidence="2 3">MWU14-2217</strain>
    </source>
</reference>
<gene>
    <name evidence="2" type="ORF">EAY64_13690</name>
</gene>
<sequence>MTRFSSFRQWAHVLPVVVLTTACSTAPVHYYQLQATTPAHAPVQAGTVLLVEAVSLPAEIDRPQLLVENENGQPQLQEQHYWTASLSRLVGQAVAGNLSRQLALSSIYAAPQHTLPRCDLKLYLDIRQFRLQRGVEARLTAAWHLDKTDKNIPLLQGYFDQALPVKSSTHTALVQSQQQLLSVMSEQIGSAMTAHHLMLITATMQDK</sequence>
<organism evidence="2 3">
    <name type="scientific">Aquitalea palustris</name>
    <dbReference type="NCBI Taxonomy" id="2480983"/>
    <lineage>
        <taxon>Bacteria</taxon>
        <taxon>Pseudomonadati</taxon>
        <taxon>Pseudomonadota</taxon>
        <taxon>Betaproteobacteria</taxon>
        <taxon>Neisseriales</taxon>
        <taxon>Chromobacteriaceae</taxon>
        <taxon>Aquitalea</taxon>
    </lineage>
</organism>